<comment type="similarity">
    <text evidence="1">Belongs to the SIP oxidoreductase family.</text>
</comment>
<dbReference type="PANTHER" id="PTHR30157">
    <property type="entry name" value="FERRIC REDUCTASE, NADPH-DEPENDENT"/>
    <property type="match status" value="1"/>
</dbReference>
<evidence type="ECO:0000313" key="3">
    <source>
        <dbReference type="EMBL" id="AQZ51993.1"/>
    </source>
</evidence>
<keyword evidence="4" id="KW-1185">Reference proteome</keyword>
<dbReference type="CDD" id="cd06193">
    <property type="entry name" value="siderophore_interacting"/>
    <property type="match status" value="1"/>
</dbReference>
<dbReference type="InterPro" id="IPR007037">
    <property type="entry name" value="SIP_rossman_dom"/>
</dbReference>
<protein>
    <submittedName>
        <fullName evidence="3">Vibriobactin utilization protein ViuB</fullName>
    </submittedName>
</protein>
<dbReference type="Proteomes" id="UP000191135">
    <property type="component" value="Chromosome"/>
</dbReference>
<dbReference type="InterPro" id="IPR013113">
    <property type="entry name" value="SIP_FAD-bd"/>
</dbReference>
<dbReference type="Gene3D" id="2.40.30.10">
    <property type="entry name" value="Translation factors"/>
    <property type="match status" value="1"/>
</dbReference>
<dbReference type="InterPro" id="IPR017938">
    <property type="entry name" value="Riboflavin_synthase-like_b-brl"/>
</dbReference>
<sequence length="251" mass="27616">MNKRPEPKRFEVISTAQITPNMRRVSLGGPAMAEFPLQQDGGYVKLMLPGPDEKPLVRTYTIRRQTADALDIDFALHGDHSSGGPAVSWAQTVKPGETITVGGPGPAKPLAPGANWYLVLGDMTALPAIAVNLEALPADAVGDAVIEIQSEADRQDLPHPDGVTLHWLINPEPGHHPQKFETFVRALPWRTGRVYAWCAAEFETMRRVRAYLRQERGLGPDQLYISSYWKQGLGEDQHRVVKRADAETAVG</sequence>
<dbReference type="GO" id="GO:0016491">
    <property type="term" value="F:oxidoreductase activity"/>
    <property type="evidence" value="ECO:0007669"/>
    <property type="project" value="InterPro"/>
</dbReference>
<feature type="domain" description="FAD-binding FR-type" evidence="2">
    <location>
        <begin position="5"/>
        <end position="111"/>
    </location>
</feature>
<proteinExistence type="inferred from homology"/>
<organism evidence="3 4">
    <name type="scientific">Martelella mediterranea DSM 17316</name>
    <dbReference type="NCBI Taxonomy" id="1122214"/>
    <lineage>
        <taxon>Bacteria</taxon>
        <taxon>Pseudomonadati</taxon>
        <taxon>Pseudomonadota</taxon>
        <taxon>Alphaproteobacteria</taxon>
        <taxon>Hyphomicrobiales</taxon>
        <taxon>Aurantimonadaceae</taxon>
        <taxon>Martelella</taxon>
    </lineage>
</organism>
<name>A0A1U9Z2R5_9HYPH</name>
<dbReference type="Pfam" id="PF08021">
    <property type="entry name" value="FAD_binding_9"/>
    <property type="match status" value="1"/>
</dbReference>
<dbReference type="EMBL" id="CP020330">
    <property type="protein sequence ID" value="AQZ51993.1"/>
    <property type="molecule type" value="Genomic_DNA"/>
</dbReference>
<dbReference type="PANTHER" id="PTHR30157:SF0">
    <property type="entry name" value="NADPH-DEPENDENT FERRIC-CHELATE REDUCTASE"/>
    <property type="match status" value="1"/>
</dbReference>
<dbReference type="Pfam" id="PF04954">
    <property type="entry name" value="SIP"/>
    <property type="match status" value="1"/>
</dbReference>
<gene>
    <name evidence="3" type="primary">viuB_1</name>
    <name evidence="3" type="ORF">Mame_02667</name>
</gene>
<dbReference type="InterPro" id="IPR039261">
    <property type="entry name" value="FNR_nucleotide-bd"/>
</dbReference>
<dbReference type="RefSeq" id="WP_018062981.1">
    <property type="nucleotide sequence ID" value="NZ_AQWH01000002.1"/>
</dbReference>
<reference evidence="3 4" key="1">
    <citation type="submission" date="2017-03" db="EMBL/GenBank/DDBJ databases">
        <title>Foreign affairs: Plasmid Transfer between Roseobacters and Rhizobia.</title>
        <authorList>
            <person name="Bartling P."/>
            <person name="Bunk B."/>
            <person name="Overmann J."/>
            <person name="Brinkmann H."/>
            <person name="Petersen J."/>
        </authorList>
    </citation>
    <scope>NUCLEOTIDE SEQUENCE [LARGE SCALE GENOMIC DNA]</scope>
    <source>
        <strain evidence="3 4">MACL11</strain>
    </source>
</reference>
<dbReference type="eggNOG" id="COG2375">
    <property type="taxonomic scope" value="Bacteria"/>
</dbReference>
<dbReference type="AlphaFoldDB" id="A0A1U9Z2R5"/>
<dbReference type="OrthoDB" id="9814826at2"/>
<dbReference type="SUPFAM" id="SSF63380">
    <property type="entry name" value="Riboflavin synthase domain-like"/>
    <property type="match status" value="1"/>
</dbReference>
<evidence type="ECO:0000313" key="4">
    <source>
        <dbReference type="Proteomes" id="UP000191135"/>
    </source>
</evidence>
<dbReference type="STRING" id="1122214.Mame_02667"/>
<dbReference type="Gene3D" id="3.40.50.80">
    <property type="entry name" value="Nucleotide-binding domain of ferredoxin-NADP reductase (FNR) module"/>
    <property type="match status" value="1"/>
</dbReference>
<dbReference type="InterPro" id="IPR039374">
    <property type="entry name" value="SIP_fam"/>
</dbReference>
<dbReference type="PROSITE" id="PS51384">
    <property type="entry name" value="FAD_FR"/>
    <property type="match status" value="1"/>
</dbReference>
<dbReference type="InterPro" id="IPR017927">
    <property type="entry name" value="FAD-bd_FR_type"/>
</dbReference>
<evidence type="ECO:0000259" key="2">
    <source>
        <dbReference type="PROSITE" id="PS51384"/>
    </source>
</evidence>
<evidence type="ECO:0000256" key="1">
    <source>
        <dbReference type="ARBA" id="ARBA00035644"/>
    </source>
</evidence>
<dbReference type="KEGG" id="mmed:Mame_02667"/>
<accession>A0A1U9Z2R5</accession>